<sequence length="250" mass="29780">MTQCKKCKNNFIEEILSFKYEDDKKIITHFLSKKSKNSDEEYELKKAENNYYNIYPEPDLNFGPEPDSEEVKPFKVIDEIEIEDVKDKLKINGWEVTLETEPNYVFYEEFIEKWDYKTTYFHRTNDIHRGHLLAKAFKKYLIPLNLLDPDSDEKHKIDAYFGKGCSENITYQSKDGNCTSDKKNGQLFFENRIIKFFEKNPEEKVKFKIYNLSLAERSLGRVLIIEGEYKNKNENNVESINYKVFIPNSY</sequence>
<gene>
    <name evidence="1" type="ORF">CJ218_01095</name>
</gene>
<dbReference type="Proteomes" id="UP000235670">
    <property type="component" value="Unassembled WGS sequence"/>
</dbReference>
<dbReference type="OrthoDB" id="9976642at2"/>
<dbReference type="RefSeq" id="WP_102189319.1">
    <property type="nucleotide sequence ID" value="NZ_PNGT01000001.1"/>
</dbReference>
<comment type="caution">
    <text evidence="1">The sequence shown here is derived from an EMBL/GenBank/DDBJ whole genome shotgun (WGS) entry which is preliminary data.</text>
</comment>
<organism evidence="1 2">
    <name type="scientific">Gemella sanguinis</name>
    <dbReference type="NCBI Taxonomy" id="84135"/>
    <lineage>
        <taxon>Bacteria</taxon>
        <taxon>Bacillati</taxon>
        <taxon>Bacillota</taxon>
        <taxon>Bacilli</taxon>
        <taxon>Bacillales</taxon>
        <taxon>Gemellaceae</taxon>
        <taxon>Gemella</taxon>
    </lineage>
</organism>
<evidence type="ECO:0000313" key="1">
    <source>
        <dbReference type="EMBL" id="PMC53167.1"/>
    </source>
</evidence>
<accession>A0A2N6SGW1</accession>
<dbReference type="InterPro" id="IPR044929">
    <property type="entry name" value="DNA/RNA_non-sp_Endonuclease_sf"/>
</dbReference>
<evidence type="ECO:0000313" key="2">
    <source>
        <dbReference type="Proteomes" id="UP000235670"/>
    </source>
</evidence>
<protein>
    <submittedName>
        <fullName evidence="1">Uncharacterized protein</fullName>
    </submittedName>
</protein>
<dbReference type="STRING" id="84135.GCA_001052115_00020"/>
<proteinExistence type="predicted"/>
<dbReference type="AlphaFoldDB" id="A0A2N6SGW1"/>
<dbReference type="EMBL" id="PNGT01000001">
    <property type="protein sequence ID" value="PMC53167.1"/>
    <property type="molecule type" value="Genomic_DNA"/>
</dbReference>
<name>A0A2N6SGW1_9BACL</name>
<dbReference type="Gene3D" id="3.40.570.10">
    <property type="entry name" value="Extracellular Endonuclease, subunit A"/>
    <property type="match status" value="1"/>
</dbReference>
<reference evidence="1 2" key="1">
    <citation type="submission" date="2017-09" db="EMBL/GenBank/DDBJ databases">
        <title>Bacterial strain isolated from the female urinary microbiota.</title>
        <authorList>
            <person name="Thomas-White K."/>
            <person name="Kumar N."/>
            <person name="Forster S."/>
            <person name="Putonti C."/>
            <person name="Lawley T."/>
            <person name="Wolfe A.J."/>
        </authorList>
    </citation>
    <scope>NUCLEOTIDE SEQUENCE [LARGE SCALE GENOMIC DNA]</scope>
    <source>
        <strain evidence="1 2">UMB0186</strain>
    </source>
</reference>